<proteinExistence type="predicted"/>
<protein>
    <submittedName>
        <fullName evidence="1">Uncharacterized protein</fullName>
    </submittedName>
</protein>
<organism evidence="1">
    <name type="scientific">viral metagenome</name>
    <dbReference type="NCBI Taxonomy" id="1070528"/>
    <lineage>
        <taxon>unclassified sequences</taxon>
        <taxon>metagenomes</taxon>
        <taxon>organismal metagenomes</taxon>
    </lineage>
</organism>
<dbReference type="AlphaFoldDB" id="A0A6C0J0F2"/>
<name>A0A6C0J0F2_9ZZZZ</name>
<reference evidence="1" key="1">
    <citation type="journal article" date="2020" name="Nature">
        <title>Giant virus diversity and host interactions through global metagenomics.</title>
        <authorList>
            <person name="Schulz F."/>
            <person name="Roux S."/>
            <person name="Paez-Espino D."/>
            <person name="Jungbluth S."/>
            <person name="Walsh D.A."/>
            <person name="Denef V.J."/>
            <person name="McMahon K.D."/>
            <person name="Konstantinidis K.T."/>
            <person name="Eloe-Fadrosh E.A."/>
            <person name="Kyrpides N.C."/>
            <person name="Woyke T."/>
        </authorList>
    </citation>
    <scope>NUCLEOTIDE SEQUENCE</scope>
    <source>
        <strain evidence="1">GVMAG-M-3300025695-21</strain>
    </source>
</reference>
<accession>A0A6C0J0F2</accession>
<dbReference type="EMBL" id="MN740297">
    <property type="protein sequence ID" value="QHT98802.1"/>
    <property type="molecule type" value="Genomic_DNA"/>
</dbReference>
<sequence length="177" mass="21239">MNLYPKYEPMKWNKNFYIRKSHNCYAYALNLIYPEYIELCKKNNLGNGEYCKLVRPQPGLYSGYKKIKKNANIEKRMLKDNPYIKKADYYSSCPSNYYKIALFAERNKKINYHFYREDKNKLWSHKDGWTKATNKDLSGNIIKDPAKCDRGIYNLFIGYYFVPIDPKLKNMANYYTM</sequence>
<evidence type="ECO:0000313" key="1">
    <source>
        <dbReference type="EMBL" id="QHT98802.1"/>
    </source>
</evidence>